<organism evidence="1 2">
    <name type="scientific">Pristionchus mayeri</name>
    <dbReference type="NCBI Taxonomy" id="1317129"/>
    <lineage>
        <taxon>Eukaryota</taxon>
        <taxon>Metazoa</taxon>
        <taxon>Ecdysozoa</taxon>
        <taxon>Nematoda</taxon>
        <taxon>Chromadorea</taxon>
        <taxon>Rhabditida</taxon>
        <taxon>Rhabditina</taxon>
        <taxon>Diplogasteromorpha</taxon>
        <taxon>Diplogasteroidea</taxon>
        <taxon>Neodiplogasteridae</taxon>
        <taxon>Pristionchus</taxon>
    </lineage>
</organism>
<name>A0AAN4Z874_9BILA</name>
<proteinExistence type="predicted"/>
<dbReference type="AlphaFoldDB" id="A0AAN4Z874"/>
<protein>
    <submittedName>
        <fullName evidence="1">Uncharacterized protein</fullName>
    </submittedName>
</protein>
<keyword evidence="2" id="KW-1185">Reference proteome</keyword>
<comment type="caution">
    <text evidence="1">The sequence shown here is derived from an EMBL/GenBank/DDBJ whole genome shotgun (WGS) entry which is preliminary data.</text>
</comment>
<reference evidence="2" key="1">
    <citation type="submission" date="2022-10" db="EMBL/GenBank/DDBJ databases">
        <title>Genome assembly of Pristionchus species.</title>
        <authorList>
            <person name="Yoshida K."/>
            <person name="Sommer R.J."/>
        </authorList>
    </citation>
    <scope>NUCLEOTIDE SEQUENCE [LARGE SCALE GENOMIC DNA]</scope>
    <source>
        <strain evidence="2">RS5460</strain>
    </source>
</reference>
<accession>A0AAN4Z874</accession>
<evidence type="ECO:0000313" key="1">
    <source>
        <dbReference type="EMBL" id="GMR36263.1"/>
    </source>
</evidence>
<gene>
    <name evidence="1" type="ORF">PMAYCL1PPCAC_06458</name>
</gene>
<sequence>MLHTLLDSVKLVDRHLDLSCFDCIVQFSCQNDVLASNEKNAMAYFAVVLLDIRTFYDISFTPHPGPSWRIDRYCEDSQLTSDHP</sequence>
<dbReference type="Proteomes" id="UP001328107">
    <property type="component" value="Unassembled WGS sequence"/>
</dbReference>
<evidence type="ECO:0000313" key="2">
    <source>
        <dbReference type="Proteomes" id="UP001328107"/>
    </source>
</evidence>
<dbReference type="EMBL" id="BTRK01000002">
    <property type="protein sequence ID" value="GMR36263.1"/>
    <property type="molecule type" value="Genomic_DNA"/>
</dbReference>